<name>F8L761_SIMNZ</name>
<proteinExistence type="predicted"/>
<dbReference type="AlphaFoldDB" id="F8L761"/>
<reference key="1">
    <citation type="journal article" date="2011" name="Mol. Biol. Evol.">
        <title>Unity in variety -- the pan-genome of the Chlamydiae.</title>
        <authorList>
            <person name="Collingro A."/>
            <person name="Tischler P."/>
            <person name="Weinmaier T."/>
            <person name="Penz T."/>
            <person name="Heinz E."/>
            <person name="Brunham R.C."/>
            <person name="Read T.D."/>
            <person name="Bavoil P.M."/>
            <person name="Sachse K."/>
            <person name="Kahane S."/>
            <person name="Friedman M.G."/>
            <person name="Rattei T."/>
            <person name="Myers G.S.A."/>
            <person name="Horn M."/>
        </authorList>
    </citation>
    <scope>NUCLEOTIDE SEQUENCE</scope>
    <source>
        <strain>Z</strain>
    </source>
</reference>
<dbReference type="InterPro" id="IPR008536">
    <property type="entry name" value="DUF818"/>
</dbReference>
<sequence>MELYDILHGSDAFYTQSNYIEKAKEEFKTNQSPAPTHVIETGNKVWRIAQQVLFTVGCLCLCYMLMHKLGSFFEFFRNYGLPLVPSVLQLALFPFTLPHLIHGLIGLATVPGSVLSFFVSSSWRKEIDIEGLNEEGFKVKRFSIEVDGYTIDAMMIGRNLASDRWMLMSGGNGELYEALGCPDYGQYIQANLTSFLDGLKTNAILFNYAGVGASSGLPNRDIMIKAYKALLEILEEDIKAKTIFGYGHSIGGGVQAEALKNHEFKKDIRYLFMKSRTFTDFADTAADVLFKPLDKLLRFVNWNFETLKCSTELKCPELIFQTTSAHFYEDISKYIESIIADPLISPAVALAQGLLSQDTSWKHKFFMGIRERHNDGIPFVNGRIAKKVEEMLDAYYGKKA</sequence>
<keyword evidence="2" id="KW-1185">Reference proteome</keyword>
<evidence type="ECO:0000313" key="1">
    <source>
        <dbReference type="EMBL" id="CCB88576.1"/>
    </source>
</evidence>
<dbReference type="Proteomes" id="UP000000496">
    <property type="component" value="Chromosome gsn.131"/>
</dbReference>
<dbReference type="Pfam" id="PF05677">
    <property type="entry name" value="DUF818"/>
    <property type="match status" value="1"/>
</dbReference>
<evidence type="ECO:0000313" key="2">
    <source>
        <dbReference type="Proteomes" id="UP000000496"/>
    </source>
</evidence>
<gene>
    <name evidence="1" type="ordered locus">SNE_A06990</name>
</gene>
<dbReference type="OrthoDB" id="17303at2"/>
<dbReference type="EMBL" id="FR872582">
    <property type="protein sequence ID" value="CCB88576.1"/>
    <property type="molecule type" value="Genomic_DNA"/>
</dbReference>
<dbReference type="RefSeq" id="WP_013943043.1">
    <property type="nucleotide sequence ID" value="NC_015713.1"/>
</dbReference>
<protein>
    <submittedName>
        <fullName evidence="1">Uncharacterized protein</fullName>
    </submittedName>
</protein>
<dbReference type="InterPro" id="IPR050037">
    <property type="entry name" value="CPn0927-like928-like"/>
</dbReference>
<dbReference type="PANTHER" id="PTHR12277">
    <property type="entry name" value="ALPHA/BETA HYDROLASE DOMAIN-CONTAINING PROTEIN"/>
    <property type="match status" value="1"/>
</dbReference>
<dbReference type="HOGENOM" id="CLU_688668_0_0_0"/>
<accession>F8L761</accession>
<dbReference type="STRING" id="331113.SNE_A06990"/>
<dbReference type="InterPro" id="IPR029058">
    <property type="entry name" value="AB_hydrolase_fold"/>
</dbReference>
<dbReference type="KEGG" id="sng:SNE_A06990"/>
<dbReference type="PANTHER" id="PTHR12277:SF81">
    <property type="entry name" value="PROTEIN ABHD13"/>
    <property type="match status" value="1"/>
</dbReference>
<dbReference type="Gene3D" id="3.40.50.1820">
    <property type="entry name" value="alpha/beta hydrolase"/>
    <property type="match status" value="1"/>
</dbReference>
<dbReference type="eggNOG" id="COG1073">
    <property type="taxonomic scope" value="Bacteria"/>
</dbReference>
<dbReference type="NCBIfam" id="NF042907">
    <property type="entry name" value="CPn0927_CPn0928"/>
    <property type="match status" value="1"/>
</dbReference>
<dbReference type="SUPFAM" id="SSF53474">
    <property type="entry name" value="alpha/beta-Hydrolases"/>
    <property type="match status" value="1"/>
</dbReference>
<reference evidence="1 2" key="2">
    <citation type="journal article" date="2011" name="Mol. Biol. Evol.">
        <title>Unity in variety--the pan-genome of the Chlamydiae.</title>
        <authorList>
            <person name="Collingro A."/>
            <person name="Tischler P."/>
            <person name="Weinmaier T."/>
            <person name="Penz T."/>
            <person name="Heinz E."/>
            <person name="Brunham R.C."/>
            <person name="Read T.D."/>
            <person name="Bavoil P.M."/>
            <person name="Sachse K."/>
            <person name="Kahane S."/>
            <person name="Friedman M.G."/>
            <person name="Rattei T."/>
            <person name="Myers G.S."/>
            <person name="Horn M."/>
        </authorList>
    </citation>
    <scope>NUCLEOTIDE SEQUENCE [LARGE SCALE GENOMIC DNA]</scope>
    <source>
        <strain evidence="2">ATCC VR-1471 / Z</strain>
    </source>
</reference>
<organism evidence="1 2">
    <name type="scientific">Simkania negevensis (strain ATCC VR-1471 / DSM 27360 / Z)</name>
    <dbReference type="NCBI Taxonomy" id="331113"/>
    <lineage>
        <taxon>Bacteria</taxon>
        <taxon>Pseudomonadati</taxon>
        <taxon>Chlamydiota</taxon>
        <taxon>Chlamydiia</taxon>
        <taxon>Parachlamydiales</taxon>
        <taxon>Simkaniaceae</taxon>
        <taxon>Simkania</taxon>
    </lineage>
</organism>